<organism evidence="8 9">
    <name type="scientific">Maricaulis maris</name>
    <dbReference type="NCBI Taxonomy" id="74318"/>
    <lineage>
        <taxon>Bacteria</taxon>
        <taxon>Pseudomonadati</taxon>
        <taxon>Pseudomonadota</taxon>
        <taxon>Alphaproteobacteria</taxon>
        <taxon>Maricaulales</taxon>
        <taxon>Maricaulaceae</taxon>
        <taxon>Maricaulis</taxon>
    </lineage>
</organism>
<dbReference type="GO" id="GO:0031418">
    <property type="term" value="F:L-ascorbic acid binding"/>
    <property type="evidence" value="ECO:0007669"/>
    <property type="project" value="UniProtKB-KW"/>
</dbReference>
<evidence type="ECO:0000256" key="4">
    <source>
        <dbReference type="ARBA" id="ARBA00022964"/>
    </source>
</evidence>
<dbReference type="OrthoDB" id="269774at2"/>
<dbReference type="PANTHER" id="PTHR10869">
    <property type="entry name" value="PROLYL 4-HYDROXYLASE ALPHA SUBUNIT"/>
    <property type="match status" value="1"/>
</dbReference>
<name>A0A495D547_9PROT</name>
<evidence type="ECO:0000256" key="3">
    <source>
        <dbReference type="ARBA" id="ARBA00022896"/>
    </source>
</evidence>
<accession>A0A495D547</accession>
<reference evidence="8 9" key="1">
    <citation type="submission" date="2018-10" db="EMBL/GenBank/DDBJ databases">
        <title>Genomic Encyclopedia of Type Strains, Phase IV (KMG-IV): sequencing the most valuable type-strain genomes for metagenomic binning, comparative biology and taxonomic classification.</title>
        <authorList>
            <person name="Goeker M."/>
        </authorList>
    </citation>
    <scope>NUCLEOTIDE SEQUENCE [LARGE SCALE GENOMIC DNA]</scope>
    <source>
        <strain evidence="8 9">DSM 4734</strain>
    </source>
</reference>
<keyword evidence="2" id="KW-0479">Metal-binding</keyword>
<evidence type="ECO:0000256" key="6">
    <source>
        <dbReference type="ARBA" id="ARBA00023004"/>
    </source>
</evidence>
<dbReference type="InterPro" id="IPR045054">
    <property type="entry name" value="P4HA-like"/>
</dbReference>
<dbReference type="GO" id="GO:0004656">
    <property type="term" value="F:procollagen-proline 4-dioxygenase activity"/>
    <property type="evidence" value="ECO:0007669"/>
    <property type="project" value="TreeGrafter"/>
</dbReference>
<keyword evidence="6" id="KW-0408">Iron</keyword>
<dbReference type="InterPro" id="IPR005123">
    <property type="entry name" value="Oxoglu/Fe-dep_dioxygenase_dom"/>
</dbReference>
<dbReference type="PANTHER" id="PTHR10869:SF246">
    <property type="entry name" value="TRANSMEMBRANE PROLYL 4-HYDROXYLASE"/>
    <property type="match status" value="1"/>
</dbReference>
<dbReference type="RefSeq" id="WP_121212151.1">
    <property type="nucleotide sequence ID" value="NZ_RBIM01000006.1"/>
</dbReference>
<gene>
    <name evidence="8" type="ORF">C7435_2798</name>
</gene>
<comment type="caution">
    <text evidence="8">The sequence shown here is derived from an EMBL/GenBank/DDBJ whole genome shotgun (WGS) entry which is preliminary data.</text>
</comment>
<dbReference type="EMBL" id="RBIM01000006">
    <property type="protein sequence ID" value="RKQ95691.1"/>
    <property type="molecule type" value="Genomic_DNA"/>
</dbReference>
<evidence type="ECO:0000313" key="9">
    <source>
        <dbReference type="Proteomes" id="UP000273675"/>
    </source>
</evidence>
<dbReference type="Proteomes" id="UP000273675">
    <property type="component" value="Unassembled WGS sequence"/>
</dbReference>
<keyword evidence="5" id="KW-0560">Oxidoreductase</keyword>
<comment type="cofactor">
    <cofactor evidence="1">
        <name>L-ascorbate</name>
        <dbReference type="ChEBI" id="CHEBI:38290"/>
    </cofactor>
</comment>
<proteinExistence type="predicted"/>
<dbReference type="GO" id="GO:0005506">
    <property type="term" value="F:iron ion binding"/>
    <property type="evidence" value="ECO:0007669"/>
    <property type="project" value="InterPro"/>
</dbReference>
<feature type="domain" description="Fe2OG dioxygenase" evidence="7">
    <location>
        <begin position="304"/>
        <end position="414"/>
    </location>
</feature>
<keyword evidence="3" id="KW-0847">Vitamin C</keyword>
<dbReference type="Pfam" id="PF13640">
    <property type="entry name" value="2OG-FeII_Oxy_3"/>
    <property type="match status" value="1"/>
</dbReference>
<dbReference type="SMART" id="SM00702">
    <property type="entry name" value="P4Hc"/>
    <property type="match status" value="1"/>
</dbReference>
<evidence type="ECO:0000256" key="1">
    <source>
        <dbReference type="ARBA" id="ARBA00001961"/>
    </source>
</evidence>
<keyword evidence="4" id="KW-0223">Dioxygenase</keyword>
<evidence type="ECO:0000313" key="8">
    <source>
        <dbReference type="EMBL" id="RKQ95691.1"/>
    </source>
</evidence>
<dbReference type="InterPro" id="IPR044862">
    <property type="entry name" value="Pro_4_hyd_alph_FE2OG_OXY"/>
</dbReference>
<dbReference type="InterPro" id="IPR006620">
    <property type="entry name" value="Pro_4_hyd_alph"/>
</dbReference>
<dbReference type="AlphaFoldDB" id="A0A495D547"/>
<dbReference type="PROSITE" id="PS51471">
    <property type="entry name" value="FE2OG_OXY"/>
    <property type="match status" value="1"/>
</dbReference>
<evidence type="ECO:0000256" key="2">
    <source>
        <dbReference type="ARBA" id="ARBA00022723"/>
    </source>
</evidence>
<dbReference type="Gene3D" id="2.60.120.620">
    <property type="entry name" value="q2cbj1_9rhob like domain"/>
    <property type="match status" value="1"/>
</dbReference>
<sequence length="416" mass="44222">MTQASTPPSQIARSALQDWHAGRHDDAISAAERATCDGDEAAMGLLVQFSGLPEAGPDSARRVRIALDTAPDSVMRNRHRAYFRAAGIGHDVADWAGALETRQAEAEAGDWVARTELGLLAIMAGETETGRAWLDQAGRAGSGLAIAALMREALEAGERFACLDDLGPNLARSGHPMAGGLMHHCAKLDAAPASPGFAVPQDTDIALTRIAEALASAPPATDRVNTSPRIERWVGAIAPSACDYLTVGAAPLLKPAQIINPKSGELENDPYRSSLTAPMPEQAMDLVSWAIKSRMACLAGQPARHGEALAVIVYRPGEEYRAHFDFIVDSGGHAATDIKARGQRVSTSLVRLNEEFTGGDTVFPRLDVRWTGRRGDALSFDNVAADGSCEKTSLHAGEPVTEGVKVIASLWLRERI</sequence>
<evidence type="ECO:0000256" key="5">
    <source>
        <dbReference type="ARBA" id="ARBA00023002"/>
    </source>
</evidence>
<evidence type="ECO:0000259" key="7">
    <source>
        <dbReference type="PROSITE" id="PS51471"/>
    </source>
</evidence>
<protein>
    <submittedName>
        <fullName evidence="8">2-oxoglutarate-Fe(II)-dependent oxygenase superfamily protein</fullName>
    </submittedName>
</protein>